<dbReference type="AlphaFoldDB" id="K3Y4I8"/>
<evidence type="ECO:0000313" key="1">
    <source>
        <dbReference type="EnsemblPlants" id="KQL11452"/>
    </source>
</evidence>
<reference evidence="1" key="2">
    <citation type="submission" date="2018-08" db="UniProtKB">
        <authorList>
            <consortium name="EnsemblPlants"/>
        </authorList>
    </citation>
    <scope>IDENTIFICATION</scope>
    <source>
        <strain evidence="1">Yugu1</strain>
    </source>
</reference>
<protein>
    <submittedName>
        <fullName evidence="1">Uncharacterized protein</fullName>
    </submittedName>
</protein>
<reference evidence="2" key="1">
    <citation type="journal article" date="2012" name="Nat. Biotechnol.">
        <title>Reference genome sequence of the model plant Setaria.</title>
        <authorList>
            <person name="Bennetzen J.L."/>
            <person name="Schmutz J."/>
            <person name="Wang H."/>
            <person name="Percifield R."/>
            <person name="Hawkins J."/>
            <person name="Pontaroli A.C."/>
            <person name="Estep M."/>
            <person name="Feng L."/>
            <person name="Vaughn J.N."/>
            <person name="Grimwood J."/>
            <person name="Jenkins J."/>
            <person name="Barry K."/>
            <person name="Lindquist E."/>
            <person name="Hellsten U."/>
            <person name="Deshpande S."/>
            <person name="Wang X."/>
            <person name="Wu X."/>
            <person name="Mitros T."/>
            <person name="Triplett J."/>
            <person name="Yang X."/>
            <person name="Ye C.Y."/>
            <person name="Mauro-Herrera M."/>
            <person name="Wang L."/>
            <person name="Li P."/>
            <person name="Sharma M."/>
            <person name="Sharma R."/>
            <person name="Ronald P.C."/>
            <person name="Panaud O."/>
            <person name="Kellogg E.A."/>
            <person name="Brutnell T.P."/>
            <person name="Doust A.N."/>
            <person name="Tuskan G.A."/>
            <person name="Rokhsar D."/>
            <person name="Devos K.M."/>
        </authorList>
    </citation>
    <scope>NUCLEOTIDE SEQUENCE [LARGE SCALE GENOMIC DNA]</scope>
    <source>
        <strain evidence="2">cv. Yugu1</strain>
    </source>
</reference>
<dbReference type="Gramene" id="KQL11452">
    <property type="protein sequence ID" value="KQL11452"/>
    <property type="gene ID" value="SETIT_009126mg"/>
</dbReference>
<dbReference type="HOGENOM" id="CLU_3300317_0_0_1"/>
<dbReference type="EnsemblPlants" id="KQL11452">
    <property type="protein sequence ID" value="KQL11452"/>
    <property type="gene ID" value="SETIT_009126mg"/>
</dbReference>
<dbReference type="InParanoid" id="K3Y4I8"/>
<sequence length="40" mass="4632">MSPQIFKNDRVRSDGHSRNKIGHPFCYVGEKFTSSNFRST</sequence>
<accession>K3Y4I8</accession>
<dbReference type="EMBL" id="AGNK02002613">
    <property type="status" value="NOT_ANNOTATED_CDS"/>
    <property type="molecule type" value="Genomic_DNA"/>
</dbReference>
<name>K3Y4I8_SETIT</name>
<organism evidence="1 2">
    <name type="scientific">Setaria italica</name>
    <name type="common">Foxtail millet</name>
    <name type="synonym">Panicum italicum</name>
    <dbReference type="NCBI Taxonomy" id="4555"/>
    <lineage>
        <taxon>Eukaryota</taxon>
        <taxon>Viridiplantae</taxon>
        <taxon>Streptophyta</taxon>
        <taxon>Embryophyta</taxon>
        <taxon>Tracheophyta</taxon>
        <taxon>Spermatophyta</taxon>
        <taxon>Magnoliopsida</taxon>
        <taxon>Liliopsida</taxon>
        <taxon>Poales</taxon>
        <taxon>Poaceae</taxon>
        <taxon>PACMAD clade</taxon>
        <taxon>Panicoideae</taxon>
        <taxon>Panicodae</taxon>
        <taxon>Paniceae</taxon>
        <taxon>Cenchrinae</taxon>
        <taxon>Setaria</taxon>
    </lineage>
</organism>
<dbReference type="Proteomes" id="UP000004995">
    <property type="component" value="Unassembled WGS sequence"/>
</dbReference>
<keyword evidence="2" id="KW-1185">Reference proteome</keyword>
<evidence type="ECO:0000313" key="2">
    <source>
        <dbReference type="Proteomes" id="UP000004995"/>
    </source>
</evidence>
<proteinExistence type="predicted"/>